<evidence type="ECO:0000313" key="4">
    <source>
        <dbReference type="Proteomes" id="UP000006727"/>
    </source>
</evidence>
<evidence type="ECO:0000313" key="2">
    <source>
        <dbReference type="EMBL" id="PNR63026.1"/>
    </source>
</evidence>
<dbReference type="EnsemblPlants" id="Pp3c1_31740V3.1">
    <property type="protein sequence ID" value="PAC:32966609.CDS.1"/>
    <property type="gene ID" value="Pp3c1_31740"/>
</dbReference>
<sequence length="74" mass="8597">MISRHFRQNTKLPDTSESETSEEEEEEEEASAQEEILPRVVAPGHIHFDHCEASCTFINHCLWSVCLVYFILVF</sequence>
<reference evidence="2 4" key="2">
    <citation type="journal article" date="2018" name="Plant J.">
        <title>The Physcomitrella patens chromosome-scale assembly reveals moss genome structure and evolution.</title>
        <authorList>
            <person name="Lang D."/>
            <person name="Ullrich K.K."/>
            <person name="Murat F."/>
            <person name="Fuchs J."/>
            <person name="Jenkins J."/>
            <person name="Haas F.B."/>
            <person name="Piednoel M."/>
            <person name="Gundlach H."/>
            <person name="Van Bel M."/>
            <person name="Meyberg R."/>
            <person name="Vives C."/>
            <person name="Morata J."/>
            <person name="Symeonidi A."/>
            <person name="Hiss M."/>
            <person name="Muchero W."/>
            <person name="Kamisugi Y."/>
            <person name="Saleh O."/>
            <person name="Blanc G."/>
            <person name="Decker E.L."/>
            <person name="van Gessel N."/>
            <person name="Grimwood J."/>
            <person name="Hayes R.D."/>
            <person name="Graham S.W."/>
            <person name="Gunter L.E."/>
            <person name="McDaniel S.F."/>
            <person name="Hoernstein S.N.W."/>
            <person name="Larsson A."/>
            <person name="Li F.W."/>
            <person name="Perroud P.F."/>
            <person name="Phillips J."/>
            <person name="Ranjan P."/>
            <person name="Rokshar D.S."/>
            <person name="Rothfels C.J."/>
            <person name="Schneider L."/>
            <person name="Shu S."/>
            <person name="Stevenson D.W."/>
            <person name="Thummler F."/>
            <person name="Tillich M."/>
            <person name="Villarreal Aguilar J.C."/>
            <person name="Widiez T."/>
            <person name="Wong G.K."/>
            <person name="Wymore A."/>
            <person name="Zhang Y."/>
            <person name="Zimmer A.D."/>
            <person name="Quatrano R.S."/>
            <person name="Mayer K.F.X."/>
            <person name="Goodstein D."/>
            <person name="Casacuberta J.M."/>
            <person name="Vandepoele K."/>
            <person name="Reski R."/>
            <person name="Cuming A.C."/>
            <person name="Tuskan G.A."/>
            <person name="Maumus F."/>
            <person name="Salse J."/>
            <person name="Schmutz J."/>
            <person name="Rensing S.A."/>
        </authorList>
    </citation>
    <scope>NUCLEOTIDE SEQUENCE [LARGE SCALE GENOMIC DNA]</scope>
    <source>
        <strain evidence="3 4">cv. Gransden 2004</strain>
    </source>
</reference>
<keyword evidence="4" id="KW-1185">Reference proteome</keyword>
<feature type="region of interest" description="Disordered" evidence="1">
    <location>
        <begin position="1"/>
        <end position="35"/>
    </location>
</feature>
<dbReference type="EMBL" id="ABEU02000001">
    <property type="protein sequence ID" value="PNR63026.1"/>
    <property type="molecule type" value="Genomic_DNA"/>
</dbReference>
<evidence type="ECO:0000256" key="1">
    <source>
        <dbReference type="SAM" id="MobiDB-lite"/>
    </source>
</evidence>
<proteinExistence type="predicted"/>
<dbReference type="InParanoid" id="A0A2K1LAH2"/>
<name>A0A2K1LAH2_PHYPA</name>
<reference evidence="2 4" key="1">
    <citation type="journal article" date="2008" name="Science">
        <title>The Physcomitrella genome reveals evolutionary insights into the conquest of land by plants.</title>
        <authorList>
            <person name="Rensing S."/>
            <person name="Lang D."/>
            <person name="Zimmer A."/>
            <person name="Terry A."/>
            <person name="Salamov A."/>
            <person name="Shapiro H."/>
            <person name="Nishiyama T."/>
            <person name="Perroud P.-F."/>
            <person name="Lindquist E."/>
            <person name="Kamisugi Y."/>
            <person name="Tanahashi T."/>
            <person name="Sakakibara K."/>
            <person name="Fujita T."/>
            <person name="Oishi K."/>
            <person name="Shin-I T."/>
            <person name="Kuroki Y."/>
            <person name="Toyoda A."/>
            <person name="Suzuki Y."/>
            <person name="Hashimoto A."/>
            <person name="Yamaguchi K."/>
            <person name="Sugano A."/>
            <person name="Kohara Y."/>
            <person name="Fujiyama A."/>
            <person name="Anterola A."/>
            <person name="Aoki S."/>
            <person name="Ashton N."/>
            <person name="Barbazuk W.B."/>
            <person name="Barker E."/>
            <person name="Bennetzen J."/>
            <person name="Bezanilla M."/>
            <person name="Blankenship R."/>
            <person name="Cho S.H."/>
            <person name="Dutcher S."/>
            <person name="Estelle M."/>
            <person name="Fawcett J.A."/>
            <person name="Gundlach H."/>
            <person name="Hanada K."/>
            <person name="Heyl A."/>
            <person name="Hicks K.A."/>
            <person name="Hugh J."/>
            <person name="Lohr M."/>
            <person name="Mayer K."/>
            <person name="Melkozernov A."/>
            <person name="Murata T."/>
            <person name="Nelson D."/>
            <person name="Pils B."/>
            <person name="Prigge M."/>
            <person name="Reiss B."/>
            <person name="Renner T."/>
            <person name="Rombauts S."/>
            <person name="Rushton P."/>
            <person name="Sanderfoot A."/>
            <person name="Schween G."/>
            <person name="Shiu S.-H."/>
            <person name="Stueber K."/>
            <person name="Theodoulou F.L."/>
            <person name="Tu H."/>
            <person name="Van de Peer Y."/>
            <person name="Verrier P.J."/>
            <person name="Waters E."/>
            <person name="Wood A."/>
            <person name="Yang L."/>
            <person name="Cove D."/>
            <person name="Cuming A."/>
            <person name="Hasebe M."/>
            <person name="Lucas S."/>
            <person name="Mishler D.B."/>
            <person name="Reski R."/>
            <person name="Grigoriev I."/>
            <person name="Quatrano R.S."/>
            <person name="Boore J.L."/>
        </authorList>
    </citation>
    <scope>NUCLEOTIDE SEQUENCE [LARGE SCALE GENOMIC DNA]</scope>
    <source>
        <strain evidence="3 4">cv. Gransden 2004</strain>
    </source>
</reference>
<dbReference type="Proteomes" id="UP000006727">
    <property type="component" value="Chromosome 1"/>
</dbReference>
<accession>A0A2K1LAH2</accession>
<reference evidence="3" key="3">
    <citation type="submission" date="2020-12" db="UniProtKB">
        <authorList>
            <consortium name="EnsemblPlants"/>
        </authorList>
    </citation>
    <scope>IDENTIFICATION</scope>
</reference>
<organism evidence="2">
    <name type="scientific">Physcomitrium patens</name>
    <name type="common">Spreading-leaved earth moss</name>
    <name type="synonym">Physcomitrella patens</name>
    <dbReference type="NCBI Taxonomy" id="3218"/>
    <lineage>
        <taxon>Eukaryota</taxon>
        <taxon>Viridiplantae</taxon>
        <taxon>Streptophyta</taxon>
        <taxon>Embryophyta</taxon>
        <taxon>Bryophyta</taxon>
        <taxon>Bryophytina</taxon>
        <taxon>Bryopsida</taxon>
        <taxon>Funariidae</taxon>
        <taxon>Funariales</taxon>
        <taxon>Funariaceae</taxon>
        <taxon>Physcomitrium</taxon>
    </lineage>
</organism>
<feature type="compositionally biased region" description="Acidic residues" evidence="1">
    <location>
        <begin position="16"/>
        <end position="32"/>
    </location>
</feature>
<protein>
    <submittedName>
        <fullName evidence="2 3">Uncharacterized protein</fullName>
    </submittedName>
</protein>
<evidence type="ECO:0000313" key="3">
    <source>
        <dbReference type="EnsemblPlants" id="PAC:32966609.CDS.1"/>
    </source>
</evidence>
<dbReference type="Gramene" id="Pp3c1_31740V3.1">
    <property type="protein sequence ID" value="PAC:32966609.CDS.1"/>
    <property type="gene ID" value="Pp3c1_31740"/>
</dbReference>
<dbReference type="AlphaFoldDB" id="A0A2K1LAH2"/>
<gene>
    <name evidence="2" type="ORF">PHYPA_001451</name>
</gene>